<dbReference type="FunFam" id="2.30.42.10:FF:000120">
    <property type="entry name" value="Ligand of numb-protein X 2"/>
    <property type="match status" value="1"/>
</dbReference>
<dbReference type="FunFam" id="2.30.42.10:FF:000164">
    <property type="entry name" value="Ligand of numb-protein X 2"/>
    <property type="match status" value="1"/>
</dbReference>
<evidence type="ECO:0000256" key="2">
    <source>
        <dbReference type="ARBA" id="ARBA00004496"/>
    </source>
</evidence>
<dbReference type="FunFam" id="2.30.42.10:FF:000081">
    <property type="entry name" value="Ligand of Numb protein X 2"/>
    <property type="match status" value="1"/>
</dbReference>
<reference evidence="22" key="2">
    <citation type="submission" date="2025-08" db="UniProtKB">
        <authorList>
            <consortium name="Ensembl"/>
        </authorList>
    </citation>
    <scope>IDENTIFICATION</scope>
</reference>
<dbReference type="GeneID" id="102349754"/>
<keyword evidence="9" id="KW-0677">Repeat</keyword>
<keyword evidence="23" id="KW-1185">Reference proteome</keyword>
<keyword evidence="12" id="KW-0862">Zinc</keyword>
<dbReference type="InterPro" id="IPR001478">
    <property type="entry name" value="PDZ"/>
</dbReference>
<feature type="domain" description="PDZ" evidence="21">
    <location>
        <begin position="386"/>
        <end position="469"/>
    </location>
</feature>
<dbReference type="GO" id="GO:0061630">
    <property type="term" value="F:ubiquitin protein ligase activity"/>
    <property type="evidence" value="ECO:0007669"/>
    <property type="project" value="UniProtKB-EC"/>
</dbReference>
<dbReference type="Ensembl" id="ENSLACT00000014665.1">
    <property type="protein sequence ID" value="ENSLACP00000014565.1"/>
    <property type="gene ID" value="ENSLACG00000012820.1"/>
</dbReference>
<dbReference type="GO" id="GO:0005737">
    <property type="term" value="C:cytoplasm"/>
    <property type="evidence" value="ECO:0007669"/>
    <property type="project" value="UniProtKB-SubCell"/>
</dbReference>
<dbReference type="AlphaFoldDB" id="H3AY44"/>
<dbReference type="SUPFAM" id="SSF50156">
    <property type="entry name" value="PDZ domain-like"/>
    <property type="match status" value="4"/>
</dbReference>
<dbReference type="EC" id="2.3.2.27" evidence="4"/>
<dbReference type="GO" id="GO:0007399">
    <property type="term" value="P:nervous system development"/>
    <property type="evidence" value="ECO:0007669"/>
    <property type="project" value="UniProtKB-ARBA"/>
</dbReference>
<dbReference type="EMBL" id="AFYH01128783">
    <property type="status" value="NOT_ANNOTATED_CDS"/>
    <property type="molecule type" value="Genomic_DNA"/>
</dbReference>
<dbReference type="STRING" id="7897.ENSLACP00000014565"/>
<comment type="catalytic activity">
    <reaction evidence="1">
        <text>S-ubiquitinyl-[E2 ubiquitin-conjugating enzyme]-L-cysteine + [acceptor protein]-L-lysine = [E2 ubiquitin-conjugating enzyme]-L-cysteine + N(6)-ubiquitinyl-[acceptor protein]-L-lysine.</text>
        <dbReference type="EC" id="2.3.2.27"/>
    </reaction>
</comment>
<name>H3AY44_LATCH</name>
<dbReference type="Gene3D" id="3.30.40.10">
    <property type="entry name" value="Zinc/RING finger domain, C3HC4 (zinc finger)"/>
    <property type="match status" value="1"/>
</dbReference>
<dbReference type="EMBL" id="AFYH01128790">
    <property type="status" value="NOT_ANNOTATED_CDS"/>
    <property type="molecule type" value="Genomic_DNA"/>
</dbReference>
<feature type="domain" description="RING-type" evidence="20">
    <location>
        <begin position="45"/>
        <end position="83"/>
    </location>
</feature>
<evidence type="ECO:0000256" key="18">
    <source>
        <dbReference type="PROSITE-ProRule" id="PRU00175"/>
    </source>
</evidence>
<evidence type="ECO:0000256" key="10">
    <source>
        <dbReference type="ARBA" id="ARBA00022771"/>
    </source>
</evidence>
<keyword evidence="5" id="KW-0963">Cytoplasm</keyword>
<dbReference type="Gene3D" id="2.30.42.10">
    <property type="match status" value="4"/>
</dbReference>
<dbReference type="RefSeq" id="XP_006002332.1">
    <property type="nucleotide sequence ID" value="XM_006002270.3"/>
</dbReference>
<dbReference type="CDD" id="cd06677">
    <property type="entry name" value="PDZ1_LNX1_2-like"/>
    <property type="match status" value="1"/>
</dbReference>
<dbReference type="HOGENOM" id="CLU_021213_0_0_1"/>
<dbReference type="OrthoDB" id="438726at2759"/>
<dbReference type="Pfam" id="PF00595">
    <property type="entry name" value="PDZ"/>
    <property type="match status" value="4"/>
</dbReference>
<dbReference type="SMART" id="SM00184">
    <property type="entry name" value="RING"/>
    <property type="match status" value="1"/>
</dbReference>
<evidence type="ECO:0000256" key="4">
    <source>
        <dbReference type="ARBA" id="ARBA00012483"/>
    </source>
</evidence>
<feature type="region of interest" description="Disordered" evidence="19">
    <location>
        <begin position="182"/>
        <end position="215"/>
    </location>
</feature>
<feature type="region of interest" description="Disordered" evidence="19">
    <location>
        <begin position="239"/>
        <end position="259"/>
    </location>
</feature>
<evidence type="ECO:0000256" key="13">
    <source>
        <dbReference type="ARBA" id="ARBA00055799"/>
    </source>
</evidence>
<evidence type="ECO:0000256" key="15">
    <source>
        <dbReference type="ARBA" id="ARBA00073110"/>
    </source>
</evidence>
<evidence type="ECO:0000313" key="23">
    <source>
        <dbReference type="Proteomes" id="UP000008672"/>
    </source>
</evidence>
<dbReference type="PROSITE" id="PS50106">
    <property type="entry name" value="PDZ"/>
    <property type="match status" value="4"/>
</dbReference>
<dbReference type="SMART" id="SM00228">
    <property type="entry name" value="PDZ"/>
    <property type="match status" value="4"/>
</dbReference>
<dbReference type="EMBL" id="AFYH01128787">
    <property type="status" value="NOT_ANNOTATED_CDS"/>
    <property type="molecule type" value="Genomic_DNA"/>
</dbReference>
<dbReference type="GO" id="GO:0006511">
    <property type="term" value="P:ubiquitin-dependent protein catabolic process"/>
    <property type="evidence" value="ECO:0007669"/>
    <property type="project" value="TreeGrafter"/>
</dbReference>
<dbReference type="KEGG" id="lcm:102349754"/>
<evidence type="ECO:0000256" key="7">
    <source>
        <dbReference type="ARBA" id="ARBA00022679"/>
    </source>
</evidence>
<dbReference type="CDD" id="cd06678">
    <property type="entry name" value="PDZ2_LNX1_2-like"/>
    <property type="match status" value="1"/>
</dbReference>
<evidence type="ECO:0000256" key="3">
    <source>
        <dbReference type="ARBA" id="ARBA00004906"/>
    </source>
</evidence>
<dbReference type="EMBL" id="AFYH01128788">
    <property type="status" value="NOT_ANNOTATED_CDS"/>
    <property type="molecule type" value="Genomic_DNA"/>
</dbReference>
<gene>
    <name evidence="22" type="primary">LNX1</name>
</gene>
<dbReference type="Proteomes" id="UP000008672">
    <property type="component" value="Unassembled WGS sequence"/>
</dbReference>
<dbReference type="Pfam" id="PF00097">
    <property type="entry name" value="zf-C3HC4"/>
    <property type="match status" value="1"/>
</dbReference>
<reference evidence="22" key="3">
    <citation type="submission" date="2025-09" db="UniProtKB">
        <authorList>
            <consortium name="Ensembl"/>
        </authorList>
    </citation>
    <scope>IDENTIFICATION</scope>
</reference>
<dbReference type="GO" id="GO:0042802">
    <property type="term" value="F:identical protein binding"/>
    <property type="evidence" value="ECO:0007669"/>
    <property type="project" value="UniProtKB-ARBA"/>
</dbReference>
<protein>
    <recommendedName>
        <fullName evidence="15">E3 ubiquitin-protein ligase LNX</fullName>
        <ecNumber evidence="4">2.3.2.27</ecNumber>
    </recommendedName>
    <alternativeName>
        <fullName evidence="16">Numb-binding protein 1</fullName>
    </alternativeName>
    <alternativeName>
        <fullName evidence="17">RING-type E3 ubiquitin transferase LNX</fullName>
    </alternativeName>
</protein>
<dbReference type="PROSITE" id="PS50089">
    <property type="entry name" value="ZF_RING_2"/>
    <property type="match status" value="1"/>
</dbReference>
<comment type="function">
    <text evidence="13">E3 ubiquitin-protein ligase that mediates ubiquitination and subsequent proteasomal degradation of NUMB. E3 ubiquitin ligases accept ubiquitin from an E2 ubiquitin-conjugating enzyme in the form of a thioester and then directly transfers the ubiquitin to targeted substrates. Mediates ubiquitination of isoform p66 and isoform p72 of NUMB, but not that of isoform p71 or isoform p65.</text>
</comment>
<evidence type="ECO:0000256" key="5">
    <source>
        <dbReference type="ARBA" id="ARBA00022490"/>
    </source>
</evidence>
<feature type="domain" description="PDZ" evidence="21">
    <location>
        <begin position="512"/>
        <end position="598"/>
    </location>
</feature>
<comment type="pathway">
    <text evidence="3">Protein modification; protein ubiquitination.</text>
</comment>
<dbReference type="CDD" id="cd06679">
    <property type="entry name" value="PDZ3_LNX1_2-like"/>
    <property type="match status" value="1"/>
</dbReference>
<feature type="domain" description="PDZ" evidence="21">
    <location>
        <begin position="642"/>
        <end position="728"/>
    </location>
</feature>
<dbReference type="InterPro" id="IPR018957">
    <property type="entry name" value="Znf_C3HC4_RING-type"/>
</dbReference>
<dbReference type="InterPro" id="IPR036034">
    <property type="entry name" value="PDZ_sf"/>
</dbReference>
<evidence type="ECO:0000256" key="17">
    <source>
        <dbReference type="ARBA" id="ARBA00080597"/>
    </source>
</evidence>
<evidence type="ECO:0000256" key="11">
    <source>
        <dbReference type="ARBA" id="ARBA00022786"/>
    </source>
</evidence>
<accession>H3AY44</accession>
<evidence type="ECO:0000256" key="12">
    <source>
        <dbReference type="ARBA" id="ARBA00022833"/>
    </source>
</evidence>
<dbReference type="InterPro" id="IPR051342">
    <property type="entry name" value="PDZ_scaffold"/>
</dbReference>
<dbReference type="CTD" id="84708"/>
<dbReference type="InterPro" id="IPR017907">
    <property type="entry name" value="Znf_RING_CS"/>
</dbReference>
<dbReference type="PROSITE" id="PS00518">
    <property type="entry name" value="ZF_RING_1"/>
    <property type="match status" value="1"/>
</dbReference>
<dbReference type="EMBL" id="AFYH01128786">
    <property type="status" value="NOT_ANNOTATED_CDS"/>
    <property type="molecule type" value="Genomic_DNA"/>
</dbReference>
<keyword evidence="10 18" id="KW-0863">Zinc-finger</keyword>
<comment type="subcellular location">
    <subcellularLocation>
        <location evidence="2">Cytoplasm</location>
    </subcellularLocation>
</comment>
<evidence type="ECO:0000256" key="1">
    <source>
        <dbReference type="ARBA" id="ARBA00000900"/>
    </source>
</evidence>
<reference evidence="23" key="1">
    <citation type="submission" date="2011-08" db="EMBL/GenBank/DDBJ databases">
        <title>The draft genome of Latimeria chalumnae.</title>
        <authorList>
            <person name="Di Palma F."/>
            <person name="Alfoldi J."/>
            <person name="Johnson J."/>
            <person name="Berlin A."/>
            <person name="Gnerre S."/>
            <person name="Jaffe D."/>
            <person name="MacCallum I."/>
            <person name="Young S."/>
            <person name="Walker B.J."/>
            <person name="Lander E."/>
            <person name="Lindblad-Toh K."/>
        </authorList>
    </citation>
    <scope>NUCLEOTIDE SEQUENCE [LARGE SCALE GENOMIC DNA]</scope>
    <source>
        <strain evidence="23">Wild caught</strain>
    </source>
</reference>
<evidence type="ECO:0000256" key="8">
    <source>
        <dbReference type="ARBA" id="ARBA00022723"/>
    </source>
</evidence>
<dbReference type="Bgee" id="ENSLACG00000012820">
    <property type="expression patterns" value="Expressed in pectoral fin and 6 other cell types or tissues"/>
</dbReference>
<keyword evidence="11" id="KW-0833">Ubl conjugation pathway</keyword>
<evidence type="ECO:0000259" key="20">
    <source>
        <dbReference type="PROSITE" id="PS50089"/>
    </source>
</evidence>
<dbReference type="CDD" id="cd16779">
    <property type="entry name" value="mRING-HC-C3HC3D_LNX1"/>
    <property type="match status" value="1"/>
</dbReference>
<dbReference type="OMA" id="NHNMAPA"/>
<dbReference type="SUPFAM" id="SSF57850">
    <property type="entry name" value="RING/U-box"/>
    <property type="match status" value="1"/>
</dbReference>
<keyword evidence="7" id="KW-0808">Transferase</keyword>
<dbReference type="EMBL" id="AFYH01128791">
    <property type="status" value="NOT_ANNOTATED_CDS"/>
    <property type="molecule type" value="Genomic_DNA"/>
</dbReference>
<dbReference type="PANTHER" id="PTHR19964">
    <property type="entry name" value="MULTIPLE PDZ DOMAIN PROTEIN"/>
    <property type="match status" value="1"/>
</dbReference>
<proteinExistence type="predicted"/>
<evidence type="ECO:0000256" key="14">
    <source>
        <dbReference type="ARBA" id="ARBA00056865"/>
    </source>
</evidence>
<evidence type="ECO:0000256" key="19">
    <source>
        <dbReference type="SAM" id="MobiDB-lite"/>
    </source>
</evidence>
<dbReference type="FunCoup" id="H3AY44">
    <property type="interactions" value="749"/>
</dbReference>
<dbReference type="InterPro" id="IPR013083">
    <property type="entry name" value="Znf_RING/FYVE/PHD"/>
</dbReference>
<feature type="domain" description="PDZ" evidence="21">
    <location>
        <begin position="279"/>
        <end position="364"/>
    </location>
</feature>
<keyword evidence="6" id="KW-0597">Phosphoprotein</keyword>
<dbReference type="FunFam" id="2.30.42.10:FF:000198">
    <property type="entry name" value="E3 ubiquitin-protein ligase LNX isoform X1"/>
    <property type="match status" value="1"/>
</dbReference>
<comment type="function">
    <text evidence="14">Isoform 2 provides an endocytic scaffold for IGSF5/JAM4.</text>
</comment>
<evidence type="ECO:0000259" key="21">
    <source>
        <dbReference type="PROSITE" id="PS50106"/>
    </source>
</evidence>
<dbReference type="EMBL" id="AFYH01128792">
    <property type="status" value="NOT_ANNOTATED_CDS"/>
    <property type="molecule type" value="Genomic_DNA"/>
</dbReference>
<dbReference type="EMBL" id="AFYH01128784">
    <property type="status" value="NOT_ANNOTATED_CDS"/>
    <property type="molecule type" value="Genomic_DNA"/>
</dbReference>
<evidence type="ECO:0000256" key="9">
    <source>
        <dbReference type="ARBA" id="ARBA00022737"/>
    </source>
</evidence>
<dbReference type="InParanoid" id="H3AY44"/>
<organism evidence="22 23">
    <name type="scientific">Latimeria chalumnae</name>
    <name type="common">Coelacanth</name>
    <dbReference type="NCBI Taxonomy" id="7897"/>
    <lineage>
        <taxon>Eukaryota</taxon>
        <taxon>Metazoa</taxon>
        <taxon>Chordata</taxon>
        <taxon>Craniata</taxon>
        <taxon>Vertebrata</taxon>
        <taxon>Euteleostomi</taxon>
        <taxon>Coelacanthiformes</taxon>
        <taxon>Coelacanthidae</taxon>
        <taxon>Latimeria</taxon>
    </lineage>
</organism>
<evidence type="ECO:0000313" key="22">
    <source>
        <dbReference type="Ensembl" id="ENSLACP00000014565.1"/>
    </source>
</evidence>
<keyword evidence="8" id="KW-0479">Metal-binding</keyword>
<dbReference type="EMBL" id="AFYH01128785">
    <property type="status" value="NOT_ANNOTATED_CDS"/>
    <property type="molecule type" value="Genomic_DNA"/>
</dbReference>
<evidence type="ECO:0000256" key="6">
    <source>
        <dbReference type="ARBA" id="ARBA00022553"/>
    </source>
</evidence>
<dbReference type="CDD" id="cd06680">
    <property type="entry name" value="PDZ4_LNX1_2-like"/>
    <property type="match status" value="1"/>
</dbReference>
<dbReference type="PANTHER" id="PTHR19964:SF14">
    <property type="entry name" value="E3 UBIQUITIN-PROTEIN LIGASE LNX"/>
    <property type="match status" value="1"/>
</dbReference>
<sequence>MSQQEPAEDINANEPELCLTCGQPHLPEENHCYTYPNETDDDLICHICLQPLIKPIDTPCGHTYCTFCLTNFLFEKDFCPMDRKHVMLQICKKSNILVNKLLDKLLVSCPFMEHCTQILQRCDLEAHLKYRCKGASHYGLYAERKRRPQDNSPDGSSELTVAALSSEPSACATVEELTDSPGLLSPALSPNGEDNQSGSSSGVPSRANSRKFRNFERSSARSRSFKKLNRAFSVLRRTKSGGADTSLSEGERDAIQGTGSEEEVLPRLHHLIPDGEITSIKIIRSYPTESLAISIVGGNESPLVCIVIQDVYREGVIARDGRLLPGDMILKVNGIDISNVPHNYALSVLKQPCQVLRLTVLREQRYRCRNGGHSYEMHCPRNDSFHITLNKSSHDEQLGIKLVRRPEEPGIFVFNLLEGGVALRDGQIQENDRVLAINGIDLRHGTPEIAAQLIQASEERVHFMVSRQARQRTPDILQVAGWNNNGSPPPCPDERNSPNKNLFHAVTCHEKIVCVTKDPQESLGMTVAGGVSSRGWDLPIYVANIDPDGVVGRDARIKKGDVLLSVNGIELIGVTRSEAVATIKNTSSPMVLKALEMKECENEDVDNQPFLDTDQASSSAEEWSPAWVTWLRLPRYLYNYKEIVLRRSTAGSLGFSIVGGYEESNRNQPFFIKSIVEGTPAYHDGRIRCGDMLLAVNGRSTSGFTHSSLVKMLKELKGKVSLTIVSWPGTFI</sequence>
<evidence type="ECO:0000256" key="16">
    <source>
        <dbReference type="ARBA" id="ARBA00079000"/>
    </source>
</evidence>
<feature type="compositionally biased region" description="Polar residues" evidence="19">
    <location>
        <begin position="192"/>
        <end position="207"/>
    </location>
</feature>
<dbReference type="GeneTree" id="ENSGT00940000158757"/>
<dbReference type="EMBL" id="AFYH01128789">
    <property type="status" value="NOT_ANNOTATED_CDS"/>
    <property type="molecule type" value="Genomic_DNA"/>
</dbReference>
<dbReference type="InterPro" id="IPR001841">
    <property type="entry name" value="Znf_RING"/>
</dbReference>
<dbReference type="eggNOG" id="KOG3528">
    <property type="taxonomic scope" value="Eukaryota"/>
</dbReference>
<dbReference type="GO" id="GO:0008270">
    <property type="term" value="F:zinc ion binding"/>
    <property type="evidence" value="ECO:0007669"/>
    <property type="project" value="UniProtKB-KW"/>
</dbReference>
<dbReference type="GO" id="GO:0030165">
    <property type="term" value="F:PDZ domain binding"/>
    <property type="evidence" value="ECO:0007669"/>
    <property type="project" value="UniProtKB-ARBA"/>
</dbReference>